<dbReference type="Pfam" id="PF17932">
    <property type="entry name" value="TetR_C_24"/>
    <property type="match status" value="1"/>
</dbReference>
<name>A0ABW1SYT4_9ACTN</name>
<dbReference type="InterPro" id="IPR041490">
    <property type="entry name" value="KstR2_TetR_C"/>
</dbReference>
<dbReference type="Proteomes" id="UP001596138">
    <property type="component" value="Unassembled WGS sequence"/>
</dbReference>
<comment type="caution">
    <text evidence="2">The sequence shown here is derived from an EMBL/GenBank/DDBJ whole genome shotgun (WGS) entry which is preliminary data.</text>
</comment>
<accession>A0ABW1SYT4</accession>
<dbReference type="EMBL" id="JBHSTI010000008">
    <property type="protein sequence ID" value="MFC6236980.1"/>
    <property type="molecule type" value="Genomic_DNA"/>
</dbReference>
<organism evidence="2 3">
    <name type="scientific">Longivirga aurantiaca</name>
    <dbReference type="NCBI Taxonomy" id="1837743"/>
    <lineage>
        <taxon>Bacteria</taxon>
        <taxon>Bacillati</taxon>
        <taxon>Actinomycetota</taxon>
        <taxon>Actinomycetes</taxon>
        <taxon>Sporichthyales</taxon>
        <taxon>Sporichthyaceae</taxon>
        <taxon>Longivirga</taxon>
    </lineage>
</organism>
<evidence type="ECO:0000313" key="2">
    <source>
        <dbReference type="EMBL" id="MFC6236980.1"/>
    </source>
</evidence>
<evidence type="ECO:0000313" key="3">
    <source>
        <dbReference type="Proteomes" id="UP001596138"/>
    </source>
</evidence>
<sequence>MNLLNWTIFWYRPEMSLSGDQIADRMVDLFLNGAVKPS</sequence>
<gene>
    <name evidence="2" type="ORF">ACFQGU_03770</name>
</gene>
<dbReference type="Gene3D" id="1.10.357.10">
    <property type="entry name" value="Tetracycline Repressor, domain 2"/>
    <property type="match status" value="1"/>
</dbReference>
<reference evidence="3" key="1">
    <citation type="journal article" date="2019" name="Int. J. Syst. Evol. Microbiol.">
        <title>The Global Catalogue of Microorganisms (GCM) 10K type strain sequencing project: providing services to taxonomists for standard genome sequencing and annotation.</title>
        <authorList>
            <consortium name="The Broad Institute Genomics Platform"/>
            <consortium name="The Broad Institute Genome Sequencing Center for Infectious Disease"/>
            <person name="Wu L."/>
            <person name="Ma J."/>
        </authorList>
    </citation>
    <scope>NUCLEOTIDE SEQUENCE [LARGE SCALE GENOMIC DNA]</scope>
    <source>
        <strain evidence="3">CGMCC 4.7317</strain>
    </source>
</reference>
<evidence type="ECO:0000259" key="1">
    <source>
        <dbReference type="Pfam" id="PF17932"/>
    </source>
</evidence>
<protein>
    <recommendedName>
        <fullName evidence="1">HTH-type transcriptional repressor KstR2 C-terminal domain-containing protein</fullName>
    </recommendedName>
</protein>
<feature type="domain" description="HTH-type transcriptional repressor KstR2 C-terminal" evidence="1">
    <location>
        <begin position="2"/>
        <end position="33"/>
    </location>
</feature>
<proteinExistence type="predicted"/>
<keyword evidence="3" id="KW-1185">Reference proteome</keyword>
<dbReference type="RefSeq" id="WP_386768138.1">
    <property type="nucleotide sequence ID" value="NZ_JBHSTI010000008.1"/>
</dbReference>